<feature type="transmembrane region" description="Helical" evidence="1">
    <location>
        <begin position="30"/>
        <end position="51"/>
    </location>
</feature>
<proteinExistence type="predicted"/>
<dbReference type="EMBL" id="AP024545">
    <property type="protein sequence ID" value="BCT92401.1"/>
    <property type="molecule type" value="Genomic_DNA"/>
</dbReference>
<evidence type="ECO:0000256" key="1">
    <source>
        <dbReference type="SAM" id="Phobius"/>
    </source>
</evidence>
<accession>A0ABM7Q520</accession>
<reference evidence="2 3" key="1">
    <citation type="submission" date="2021-03" db="EMBL/GenBank/DDBJ databases">
        <title>Complete Genome Sequences of Two Lysobacter Strains Isolated from Sea Water (Lysobacter caseinilyticus) and Soil (Lysobacter helvus) in South Korea.</title>
        <authorList>
            <person name="Watanabe Y."/>
            <person name="Arakawa K."/>
        </authorList>
    </citation>
    <scope>NUCLEOTIDE SEQUENCE [LARGE SCALE GENOMIC DNA]</scope>
    <source>
        <strain evidence="2 3">KVB24</strain>
    </source>
</reference>
<evidence type="ECO:0000313" key="3">
    <source>
        <dbReference type="Proteomes" id="UP000681317"/>
    </source>
</evidence>
<organism evidence="2 3">
    <name type="scientific">Noviluteimonas caseinilytica</name>
    <dbReference type="NCBI Taxonomy" id="2675101"/>
    <lineage>
        <taxon>Bacteria</taxon>
        <taxon>Pseudomonadati</taxon>
        <taxon>Pseudomonadota</taxon>
        <taxon>Gammaproteobacteria</taxon>
        <taxon>Lysobacterales</taxon>
        <taxon>Lysobacteraceae</taxon>
        <taxon>Noviluteimonas</taxon>
    </lineage>
</organism>
<gene>
    <name evidence="2" type="ORF">LYSCAS_14250</name>
</gene>
<keyword evidence="1" id="KW-0472">Membrane</keyword>
<evidence type="ECO:0008006" key="4">
    <source>
        <dbReference type="Google" id="ProtNLM"/>
    </source>
</evidence>
<dbReference type="Proteomes" id="UP000681317">
    <property type="component" value="Chromosome"/>
</dbReference>
<keyword evidence="1" id="KW-1133">Transmembrane helix</keyword>
<name>A0ABM7Q520_9GAMM</name>
<evidence type="ECO:0000313" key="2">
    <source>
        <dbReference type="EMBL" id="BCT92401.1"/>
    </source>
</evidence>
<sequence>MPVTDAMNEQDTPMTADQLAARRKGVRRTAWAIGLVALAIYVAFVLSGVLAK</sequence>
<protein>
    <recommendedName>
        <fullName evidence="4">Protoheme IX farnesyltransferase</fullName>
    </recommendedName>
</protein>
<keyword evidence="3" id="KW-1185">Reference proteome</keyword>
<keyword evidence="1" id="KW-0812">Transmembrane</keyword>